<protein>
    <submittedName>
        <fullName evidence="1">Uncharacterized protein</fullName>
    </submittedName>
</protein>
<dbReference type="RefSeq" id="WP_268881740.1">
    <property type="nucleotide sequence ID" value="NZ_CP114029.1"/>
</dbReference>
<gene>
    <name evidence="1" type="ORF">OH818_03095</name>
</gene>
<reference evidence="1" key="1">
    <citation type="submission" date="2022-12" db="EMBL/GenBank/DDBJ databases">
        <title>Jiella pelagia sp. nov., isolated from phosphonate enriched culture of Northwest Pacific surface seawater.</title>
        <authorList>
            <person name="Shin D.Y."/>
            <person name="Hwang C.Y."/>
        </authorList>
    </citation>
    <scope>NUCLEOTIDE SEQUENCE</scope>
    <source>
        <strain evidence="1">HL-NP1</strain>
    </source>
</reference>
<evidence type="ECO:0000313" key="2">
    <source>
        <dbReference type="Proteomes" id="UP001164020"/>
    </source>
</evidence>
<organism evidence="1 2">
    <name type="scientific">Jiella pelagia</name>
    <dbReference type="NCBI Taxonomy" id="2986949"/>
    <lineage>
        <taxon>Bacteria</taxon>
        <taxon>Pseudomonadati</taxon>
        <taxon>Pseudomonadota</taxon>
        <taxon>Alphaproteobacteria</taxon>
        <taxon>Hyphomicrobiales</taxon>
        <taxon>Aurantimonadaceae</taxon>
        <taxon>Jiella</taxon>
    </lineage>
</organism>
<keyword evidence="2" id="KW-1185">Reference proteome</keyword>
<dbReference type="EMBL" id="CP114029">
    <property type="protein sequence ID" value="WAP69300.1"/>
    <property type="molecule type" value="Genomic_DNA"/>
</dbReference>
<evidence type="ECO:0000313" key="1">
    <source>
        <dbReference type="EMBL" id="WAP69300.1"/>
    </source>
</evidence>
<proteinExistence type="predicted"/>
<sequence>MTETMTRTDRETLIKIARQRERVAKSEAKERAAHLLSDFEAQMDRRYSYDENAVWEKATEAVNAVVADAKKAIAEECRRLGIPAEFAPGITAGWYGRGRNASKSERVEMRRIAQRQIDAAEKSARTAIERRSVEIQEQIMVSGLTSDDARSFLESMPSADTLMPALTVDGIKALIGGEA</sequence>
<dbReference type="Proteomes" id="UP001164020">
    <property type="component" value="Chromosome"/>
</dbReference>
<name>A0ABY7C1S8_9HYPH</name>
<accession>A0ABY7C1S8</accession>